<accession>A0A430KVM8</accession>
<keyword evidence="3" id="KW-1003">Cell membrane</keyword>
<evidence type="ECO:0000256" key="6">
    <source>
        <dbReference type="ARBA" id="ARBA00023136"/>
    </source>
</evidence>
<feature type="transmembrane region" description="Helical" evidence="7">
    <location>
        <begin position="6"/>
        <end position="31"/>
    </location>
</feature>
<evidence type="ECO:0000256" key="1">
    <source>
        <dbReference type="ARBA" id="ARBA00004651"/>
    </source>
</evidence>
<name>A0A430KVM8_9GAMM</name>
<feature type="transmembrane region" description="Helical" evidence="7">
    <location>
        <begin position="183"/>
        <end position="201"/>
    </location>
</feature>
<dbReference type="RefSeq" id="WP_126156750.1">
    <property type="nucleotide sequence ID" value="NZ_RQXW01000001.1"/>
</dbReference>
<dbReference type="PANTHER" id="PTHR33508">
    <property type="entry name" value="UPF0056 MEMBRANE PROTEIN YHCE"/>
    <property type="match status" value="1"/>
</dbReference>
<dbReference type="Pfam" id="PF01914">
    <property type="entry name" value="MarC"/>
    <property type="match status" value="1"/>
</dbReference>
<keyword evidence="6 7" id="KW-0472">Membrane</keyword>
<dbReference type="NCBIfam" id="TIGR00427">
    <property type="entry name" value="NAAT family transporter"/>
    <property type="match status" value="1"/>
</dbReference>
<dbReference type="InterPro" id="IPR002771">
    <property type="entry name" value="Multi_antbiot-R_MarC"/>
</dbReference>
<comment type="subcellular location">
    <subcellularLocation>
        <location evidence="1 7">Cell membrane</location>
        <topology evidence="1 7">Multi-pass membrane protein</topology>
    </subcellularLocation>
</comment>
<reference evidence="8 9" key="1">
    <citation type="submission" date="2018-11" db="EMBL/GenBank/DDBJ databases">
        <title>The draft genome sequence of Amphritea opalescens ANRC-JH13T.</title>
        <authorList>
            <person name="Fang Z."/>
            <person name="Zhang Y."/>
            <person name="Han X."/>
        </authorList>
    </citation>
    <scope>NUCLEOTIDE SEQUENCE [LARGE SCALE GENOMIC DNA]</scope>
    <source>
        <strain evidence="8 9">ANRC-JH13</strain>
    </source>
</reference>
<feature type="transmembrane region" description="Helical" evidence="7">
    <location>
        <begin position="66"/>
        <end position="92"/>
    </location>
</feature>
<keyword evidence="4 7" id="KW-0812">Transmembrane</keyword>
<protein>
    <recommendedName>
        <fullName evidence="7">UPF0056 membrane protein</fullName>
    </recommendedName>
</protein>
<dbReference type="AlphaFoldDB" id="A0A430KVM8"/>
<evidence type="ECO:0000313" key="8">
    <source>
        <dbReference type="EMBL" id="RTE67539.1"/>
    </source>
</evidence>
<keyword evidence="5 7" id="KW-1133">Transmembrane helix</keyword>
<gene>
    <name evidence="8" type="ORF">EH243_00915</name>
</gene>
<evidence type="ECO:0000256" key="4">
    <source>
        <dbReference type="ARBA" id="ARBA00022692"/>
    </source>
</evidence>
<dbReference type="GO" id="GO:0005886">
    <property type="term" value="C:plasma membrane"/>
    <property type="evidence" value="ECO:0007669"/>
    <property type="project" value="UniProtKB-SubCell"/>
</dbReference>
<dbReference type="Proteomes" id="UP000283087">
    <property type="component" value="Unassembled WGS sequence"/>
</dbReference>
<sequence>MDNIAVHFLTVFMAFFAIMNPIANSTLFIGLTEDVDQKMRRMIALRSVVVAFIIVSVFAIGGREIFLMFGITLPAFKIAGGIMIALIGYHMLQGERSSIHTPTNRDNEKSVDSVVDIAITPLGIPVLAGPGTIATAMNFAAQSSVLEVSTVLLAFAMMCGLTYTAFVGGEWLARYLGQNAIKVVSRLMGLMLAVIGVQMLIEGIRGAIAG</sequence>
<evidence type="ECO:0000256" key="5">
    <source>
        <dbReference type="ARBA" id="ARBA00022989"/>
    </source>
</evidence>
<evidence type="ECO:0000256" key="2">
    <source>
        <dbReference type="ARBA" id="ARBA00009784"/>
    </source>
</evidence>
<feature type="transmembrane region" description="Helical" evidence="7">
    <location>
        <begin position="43"/>
        <end position="60"/>
    </location>
</feature>
<evidence type="ECO:0000313" key="9">
    <source>
        <dbReference type="Proteomes" id="UP000283087"/>
    </source>
</evidence>
<evidence type="ECO:0000256" key="7">
    <source>
        <dbReference type="RuleBase" id="RU362048"/>
    </source>
</evidence>
<comment type="caution">
    <text evidence="8">The sequence shown here is derived from an EMBL/GenBank/DDBJ whole genome shotgun (WGS) entry which is preliminary data.</text>
</comment>
<feature type="transmembrane region" description="Helical" evidence="7">
    <location>
        <begin position="113"/>
        <end position="139"/>
    </location>
</feature>
<proteinExistence type="inferred from homology"/>
<feature type="transmembrane region" description="Helical" evidence="7">
    <location>
        <begin position="151"/>
        <end position="171"/>
    </location>
</feature>
<evidence type="ECO:0000256" key="3">
    <source>
        <dbReference type="ARBA" id="ARBA00022475"/>
    </source>
</evidence>
<organism evidence="8 9">
    <name type="scientific">Amphritea opalescens</name>
    <dbReference type="NCBI Taxonomy" id="2490544"/>
    <lineage>
        <taxon>Bacteria</taxon>
        <taxon>Pseudomonadati</taxon>
        <taxon>Pseudomonadota</taxon>
        <taxon>Gammaproteobacteria</taxon>
        <taxon>Oceanospirillales</taxon>
        <taxon>Oceanospirillaceae</taxon>
        <taxon>Amphritea</taxon>
    </lineage>
</organism>
<comment type="similarity">
    <text evidence="2 7">Belongs to the UPF0056 (MarC) family.</text>
</comment>
<dbReference type="PANTHER" id="PTHR33508:SF1">
    <property type="entry name" value="UPF0056 MEMBRANE PROTEIN YHCE"/>
    <property type="match status" value="1"/>
</dbReference>
<keyword evidence="9" id="KW-1185">Reference proteome</keyword>
<dbReference type="EMBL" id="RQXW01000001">
    <property type="protein sequence ID" value="RTE67539.1"/>
    <property type="molecule type" value="Genomic_DNA"/>
</dbReference>
<dbReference type="OrthoDB" id="21094at2"/>